<dbReference type="GO" id="GO:0004672">
    <property type="term" value="F:protein kinase activity"/>
    <property type="evidence" value="ECO:0007669"/>
    <property type="project" value="InterPro"/>
</dbReference>
<feature type="domain" description="U-box" evidence="9">
    <location>
        <begin position="738"/>
        <end position="812"/>
    </location>
</feature>
<dbReference type="SMART" id="SM00504">
    <property type="entry name" value="Ubox"/>
    <property type="match status" value="1"/>
</dbReference>
<dbReference type="InterPro" id="IPR000719">
    <property type="entry name" value="Prot_kinase_dom"/>
</dbReference>
<gene>
    <name evidence="10" type="ORF">HHK36_009603</name>
</gene>
<dbReference type="InterPro" id="IPR003613">
    <property type="entry name" value="Ubox_domain"/>
</dbReference>
<comment type="catalytic activity">
    <reaction evidence="1">
        <text>S-ubiquitinyl-[E2 ubiquitin-conjugating enzyme]-L-cysteine + [acceptor protein]-L-lysine = [E2 ubiquitin-conjugating enzyme]-L-cysteine + N(6)-ubiquitinyl-[acceptor protein]-L-lysine.</text>
        <dbReference type="EC" id="2.3.2.27"/>
    </reaction>
</comment>
<keyword evidence="4" id="KW-0808">Transferase</keyword>
<evidence type="ECO:0000256" key="7">
    <source>
        <dbReference type="SAM" id="MobiDB-lite"/>
    </source>
</evidence>
<dbReference type="Proteomes" id="UP000655225">
    <property type="component" value="Unassembled WGS sequence"/>
</dbReference>
<dbReference type="InterPro" id="IPR001245">
    <property type="entry name" value="Ser-Thr/Tyr_kinase_cat_dom"/>
</dbReference>
<evidence type="ECO:0000259" key="9">
    <source>
        <dbReference type="PROSITE" id="PS51698"/>
    </source>
</evidence>
<name>A0A834ZFJ0_TETSI</name>
<evidence type="ECO:0000259" key="8">
    <source>
        <dbReference type="PROSITE" id="PS50011"/>
    </source>
</evidence>
<dbReference type="OMA" id="HPHLIAM"/>
<organism evidence="10 11">
    <name type="scientific">Tetracentron sinense</name>
    <name type="common">Spur-leaf</name>
    <dbReference type="NCBI Taxonomy" id="13715"/>
    <lineage>
        <taxon>Eukaryota</taxon>
        <taxon>Viridiplantae</taxon>
        <taxon>Streptophyta</taxon>
        <taxon>Embryophyta</taxon>
        <taxon>Tracheophyta</taxon>
        <taxon>Spermatophyta</taxon>
        <taxon>Magnoliopsida</taxon>
        <taxon>Trochodendrales</taxon>
        <taxon>Trochodendraceae</taxon>
        <taxon>Tetracentron</taxon>
    </lineage>
</organism>
<dbReference type="AlphaFoldDB" id="A0A834ZFJ0"/>
<dbReference type="EC" id="2.3.2.27" evidence="3"/>
<comment type="pathway">
    <text evidence="2">Protein modification; protein ubiquitination.</text>
</comment>
<keyword evidence="5" id="KW-0833">Ubl conjugation pathway</keyword>
<dbReference type="EMBL" id="JABCRI010000006">
    <property type="protein sequence ID" value="KAF8404715.1"/>
    <property type="molecule type" value="Genomic_DNA"/>
</dbReference>
<accession>A0A834ZFJ0</accession>
<sequence length="814" mass="92273">MDTQSEKVYVAVGNDSQDGFGILEWALRNWSSHSIISIVIVHFDNTSKDFVHTPFGKLPVSSVSDETLEVGRMCEQEKIDKQLSKYMALCGKAKVELLKIERSEEPIQKVIVDMVVRLRVTKLVMGITLMKSSSRKAKSAISGSFYVHKHKPDFCELFIICGGKLVSLKEENDEGSAEDDQGTTFTKPREKGSLKGWLRSKMFTDNPTNHLSPGRDYPPRVTPSLTNTDSPESRNRWENCVKEIEIYSQWLSSTNLSEEDCVEEEESAYRPEAAMSENIDPNMVHSDKMEAMRVKIEEAQKMIGERRKEAKANVERHTKAEWAILLCNRRAEEVEARINDDIANQIDLKKGLEAAKEQIYEISSDIEKSKSRLSSVLELQSELSNKLQFSSSAKLRAEAQLENAVTARAETLKEIEELRQQRDILRRRIEFCRERDAIVAATTSNNFKYSYREFTADEIRLATNDFSEQVRLKSGGDQTNVYRGRINQTTVAIKLQNSMNRQSQEDFQTKMELLTHIRHPHLIAMIGACLEQSCTVFEYMHNGSLQDILFSSQRNSRKINQTLHWHTRIRIATEVCSVLGFLHSADPRPIVHGDLNPSNILLDRNLVAKISGFKLVRCYDGSEVQSDVCAFGVLLLQLLTGRSGIGLVEEVTMVMEGGALMGILDEVAGEWPLDLAEEFAGIAMRCFYDSGRRKTELRMKIAMRELEELRKKAAVVGVREGCEMVVEGGMCRKEDCSNVPSVFLCPIFQEVMKNPHLAADGFSYEQEAIEEWLGTGHETSPMTNLRLNHKRLTPNHTLRSLIDDWLNNKSSPPS</sequence>
<dbReference type="PROSITE" id="PS50011">
    <property type="entry name" value="PROTEIN_KINASE_DOM"/>
    <property type="match status" value="1"/>
</dbReference>
<evidence type="ECO:0000256" key="2">
    <source>
        <dbReference type="ARBA" id="ARBA00004906"/>
    </source>
</evidence>
<dbReference type="GO" id="GO:0016567">
    <property type="term" value="P:protein ubiquitination"/>
    <property type="evidence" value="ECO:0007669"/>
    <property type="project" value="UniProtKB-UniPathway"/>
</dbReference>
<dbReference type="OrthoDB" id="10064100at2759"/>
<feature type="coiled-coil region" evidence="6">
    <location>
        <begin position="401"/>
        <end position="435"/>
    </location>
</feature>
<dbReference type="InterPro" id="IPR013083">
    <property type="entry name" value="Znf_RING/FYVE/PHD"/>
</dbReference>
<dbReference type="SUPFAM" id="SSF56112">
    <property type="entry name" value="Protein kinase-like (PK-like)"/>
    <property type="match status" value="1"/>
</dbReference>
<feature type="region of interest" description="Disordered" evidence="7">
    <location>
        <begin position="205"/>
        <end position="233"/>
    </location>
</feature>
<dbReference type="InterPro" id="IPR011009">
    <property type="entry name" value="Kinase-like_dom_sf"/>
</dbReference>
<evidence type="ECO:0000256" key="6">
    <source>
        <dbReference type="SAM" id="Coils"/>
    </source>
</evidence>
<dbReference type="CDD" id="cd16655">
    <property type="entry name" value="RING-Ubox_WDSUB1-like"/>
    <property type="match status" value="1"/>
</dbReference>
<evidence type="ECO:0000256" key="1">
    <source>
        <dbReference type="ARBA" id="ARBA00000900"/>
    </source>
</evidence>
<dbReference type="UniPathway" id="UPA00143"/>
<evidence type="ECO:0000256" key="4">
    <source>
        <dbReference type="ARBA" id="ARBA00022679"/>
    </source>
</evidence>
<comment type="caution">
    <text evidence="10">The sequence shown here is derived from an EMBL/GenBank/DDBJ whole genome shotgun (WGS) entry which is preliminary data.</text>
</comment>
<keyword evidence="11" id="KW-1185">Reference proteome</keyword>
<dbReference type="GO" id="GO:0061630">
    <property type="term" value="F:ubiquitin protein ligase activity"/>
    <property type="evidence" value="ECO:0007669"/>
    <property type="project" value="UniProtKB-EC"/>
</dbReference>
<dbReference type="Pfam" id="PF07714">
    <property type="entry name" value="PK_Tyr_Ser-Thr"/>
    <property type="match status" value="1"/>
</dbReference>
<dbReference type="PANTHER" id="PTHR45647:SF56">
    <property type="entry name" value="U-BOX DOMAIN-CONTAINING PROTEIN 50-RELATED"/>
    <property type="match status" value="1"/>
</dbReference>
<reference evidence="10 11" key="1">
    <citation type="submission" date="2020-04" db="EMBL/GenBank/DDBJ databases">
        <title>Plant Genome Project.</title>
        <authorList>
            <person name="Zhang R.-G."/>
        </authorList>
    </citation>
    <scope>NUCLEOTIDE SEQUENCE [LARGE SCALE GENOMIC DNA]</scope>
    <source>
        <strain evidence="10">YNK0</strain>
        <tissue evidence="10">Leaf</tissue>
    </source>
</reference>
<protein>
    <recommendedName>
        <fullName evidence="3">RING-type E3 ubiquitin transferase</fullName>
        <ecNumber evidence="3">2.3.2.27</ecNumber>
    </recommendedName>
</protein>
<dbReference type="Pfam" id="PF04564">
    <property type="entry name" value="U-box"/>
    <property type="match status" value="1"/>
</dbReference>
<dbReference type="Gene3D" id="3.30.200.20">
    <property type="entry name" value="Phosphorylase Kinase, domain 1"/>
    <property type="match status" value="1"/>
</dbReference>
<dbReference type="Gene3D" id="3.30.40.10">
    <property type="entry name" value="Zinc/RING finger domain, C3HC4 (zinc finger)"/>
    <property type="match status" value="1"/>
</dbReference>
<keyword evidence="6" id="KW-0175">Coiled coil</keyword>
<dbReference type="InterPro" id="IPR051348">
    <property type="entry name" value="U-box_ubiquitin_ligases"/>
</dbReference>
<feature type="domain" description="Protein kinase" evidence="8">
    <location>
        <begin position="467"/>
        <end position="814"/>
    </location>
</feature>
<evidence type="ECO:0000256" key="3">
    <source>
        <dbReference type="ARBA" id="ARBA00012483"/>
    </source>
</evidence>
<proteinExistence type="predicted"/>
<dbReference type="SUPFAM" id="SSF57850">
    <property type="entry name" value="RING/U-box"/>
    <property type="match status" value="1"/>
</dbReference>
<dbReference type="PROSITE" id="PS51698">
    <property type="entry name" value="U_BOX"/>
    <property type="match status" value="1"/>
</dbReference>
<dbReference type="Gene3D" id="1.10.510.10">
    <property type="entry name" value="Transferase(Phosphotransferase) domain 1"/>
    <property type="match status" value="1"/>
</dbReference>
<evidence type="ECO:0000256" key="5">
    <source>
        <dbReference type="ARBA" id="ARBA00022786"/>
    </source>
</evidence>
<evidence type="ECO:0000313" key="11">
    <source>
        <dbReference type="Proteomes" id="UP000655225"/>
    </source>
</evidence>
<dbReference type="GO" id="GO:0005524">
    <property type="term" value="F:ATP binding"/>
    <property type="evidence" value="ECO:0007669"/>
    <property type="project" value="InterPro"/>
</dbReference>
<evidence type="ECO:0000313" key="10">
    <source>
        <dbReference type="EMBL" id="KAF8404715.1"/>
    </source>
</evidence>
<dbReference type="PANTHER" id="PTHR45647">
    <property type="entry name" value="OS02G0152300 PROTEIN"/>
    <property type="match status" value="1"/>
</dbReference>